<dbReference type="Gene3D" id="2.60.60.30">
    <property type="entry name" value="sav2460 like domains"/>
    <property type="match status" value="1"/>
</dbReference>
<dbReference type="InterPro" id="IPR019303">
    <property type="entry name" value="vWA_TerF_C"/>
</dbReference>
<gene>
    <name evidence="2" type="ORF">GC098_04720</name>
</gene>
<name>A0ABX1XQG4_9BACL</name>
<sequence>MLLLKGQKIDITKGTSLSNLSLQFGWSSSAAAMNIDAACFMLSDNNRCERDEDFIFYGNSSAQSGAVNHKQLDSIDKEAISISLSKLPNSVAKMAFTLTIHEGEKHGHMMKDISNSYLRLVNADNGEELFRFEYGSDLSKETAIVVGELYRHNGEWKFNAIGSGFYGGLEALCTNFGLEIAEEAEQEVAAAAEKTILTSIDLRKKIVQITLEKKKLTNFTARVGLVLDISGSMQTLYKNGTVQEVVERILAVACKFDDNATLDVWIYDNEFSRLPSATEIDFEHYVQKQIMNNKTIHKFGRNNEPPVMQDVIRKYTVEEDSSIPVFMVFINDGGVVKPIKKVITESAVQPIFWQFVGIGDSDFEVLKQLDTMEGRIVDNANFIHIEDIASISDETLYNLLLNEFPLWLKEATAKRIIRN</sequence>
<dbReference type="Pfam" id="PF02342">
    <property type="entry name" value="TerD"/>
    <property type="match status" value="1"/>
</dbReference>
<dbReference type="InterPro" id="IPR003325">
    <property type="entry name" value="TerD"/>
</dbReference>
<dbReference type="SUPFAM" id="SSF53300">
    <property type="entry name" value="vWA-like"/>
    <property type="match status" value="1"/>
</dbReference>
<dbReference type="Pfam" id="PF10138">
    <property type="entry name" value="vWA-TerF-like"/>
    <property type="match status" value="1"/>
</dbReference>
<comment type="caution">
    <text evidence="2">The sequence shown here is derived from an EMBL/GenBank/DDBJ whole genome shotgun (WGS) entry which is preliminary data.</text>
</comment>
<accession>A0ABX1XQG4</accession>
<proteinExistence type="predicted"/>
<reference evidence="2 3" key="1">
    <citation type="submission" date="2019-10" db="EMBL/GenBank/DDBJ databases">
        <title>Description of Paenibacillus terrestris sp. nov.</title>
        <authorList>
            <person name="Carlier A."/>
            <person name="Qi S."/>
        </authorList>
    </citation>
    <scope>NUCLEOTIDE SEQUENCE [LARGE SCALE GENOMIC DNA]</scope>
    <source>
        <strain evidence="2 3">LMG 31458</strain>
    </source>
</reference>
<keyword evidence="3" id="KW-1185">Reference proteome</keyword>
<evidence type="ECO:0000313" key="3">
    <source>
        <dbReference type="Proteomes" id="UP000616779"/>
    </source>
</evidence>
<dbReference type="PANTHER" id="PTHR32097:SF17">
    <property type="entry name" value="CAMP-BINDING PROTEIN 1-RELATED"/>
    <property type="match status" value="1"/>
</dbReference>
<dbReference type="PROSITE" id="PS50234">
    <property type="entry name" value="VWFA"/>
    <property type="match status" value="1"/>
</dbReference>
<protein>
    <submittedName>
        <fullName evidence="2">Stress protein</fullName>
    </submittedName>
</protein>
<dbReference type="CDD" id="cd06974">
    <property type="entry name" value="TerD_like"/>
    <property type="match status" value="1"/>
</dbReference>
<feature type="domain" description="VWFA" evidence="1">
    <location>
        <begin position="222"/>
        <end position="400"/>
    </location>
</feature>
<dbReference type="InterPro" id="IPR051324">
    <property type="entry name" value="Stress/Tellurium_Resist"/>
</dbReference>
<dbReference type="PANTHER" id="PTHR32097">
    <property type="entry name" value="CAMP-BINDING PROTEIN 1-RELATED"/>
    <property type="match status" value="1"/>
</dbReference>
<dbReference type="InterPro" id="IPR002035">
    <property type="entry name" value="VWF_A"/>
</dbReference>
<evidence type="ECO:0000313" key="2">
    <source>
        <dbReference type="EMBL" id="NOU70736.1"/>
    </source>
</evidence>
<dbReference type="Proteomes" id="UP000616779">
    <property type="component" value="Unassembled WGS sequence"/>
</dbReference>
<dbReference type="EMBL" id="WHOA01000030">
    <property type="protein sequence ID" value="NOU70736.1"/>
    <property type="molecule type" value="Genomic_DNA"/>
</dbReference>
<dbReference type="InterPro" id="IPR036465">
    <property type="entry name" value="vWFA_dom_sf"/>
</dbReference>
<evidence type="ECO:0000259" key="1">
    <source>
        <dbReference type="PROSITE" id="PS50234"/>
    </source>
</evidence>
<organism evidence="2 3">
    <name type="scientific">Paenibacillus phytorum</name>
    <dbReference type="NCBI Taxonomy" id="2654977"/>
    <lineage>
        <taxon>Bacteria</taxon>
        <taxon>Bacillati</taxon>
        <taxon>Bacillota</taxon>
        <taxon>Bacilli</taxon>
        <taxon>Bacillales</taxon>
        <taxon>Paenibacillaceae</taxon>
        <taxon>Paenibacillus</taxon>
    </lineage>
</organism>